<dbReference type="PANTHER" id="PTHR17597:SF0">
    <property type="entry name" value="MEMBRANE PROTEIN MLC1"/>
    <property type="match status" value="1"/>
</dbReference>
<feature type="transmembrane region" description="Helical" evidence="1">
    <location>
        <begin position="72"/>
        <end position="94"/>
    </location>
</feature>
<evidence type="ECO:0000313" key="3">
    <source>
        <dbReference type="Proteomes" id="UP001059041"/>
    </source>
</evidence>
<feature type="transmembrane region" description="Helical" evidence="1">
    <location>
        <begin position="251"/>
        <end position="270"/>
    </location>
</feature>
<feature type="transmembrane region" description="Helical" evidence="1">
    <location>
        <begin position="291"/>
        <end position="311"/>
    </location>
</feature>
<dbReference type="OrthoDB" id="8806209at2759"/>
<accession>A0A9W7TUF2</accession>
<feature type="transmembrane region" description="Helical" evidence="1">
    <location>
        <begin position="220"/>
        <end position="239"/>
    </location>
</feature>
<dbReference type="InterPro" id="IPR033280">
    <property type="entry name" value="Membrane_MLC1"/>
</dbReference>
<sequence>MDIRLQREEASSQEVFNYAQMSTLERNSGVGTLSRHLERERFERDSYTVDVRASDLQLDKPGLLHPCFSYRVWLYSVVIGSSLLIAAVFSLYMGNVFPTAMDYLRCAAGSSVPAAVVSFAIAKNRQVAVSDFQMVYVSSFAVTTTCLVWFGCKLAISPSAININFNLLLLIVLEVLTASTVILSARSAEDCCSHSKPVYNGPVVVTPATFPTRLLKAYSVIEVIVGISTVFGGIIALNLGTLLPEPYLSVTFFWILVACFPSAIASHVVAEYPSKSSVEMLIAISSVTSPLLFSASGFLSSSVINFIEIFLHEVPLAKLSYDILLLILMGLLLVQAVLTLATIVQCASYKSQLRMGAPEWNTLQLPRHCEQPTSNGTLREFDKDKAWKAVVVQMAQ</sequence>
<evidence type="ECO:0000256" key="1">
    <source>
        <dbReference type="SAM" id="Phobius"/>
    </source>
</evidence>
<protein>
    <submittedName>
        <fullName evidence="2">Membrane protein MLC1</fullName>
    </submittedName>
</protein>
<keyword evidence="1" id="KW-1133">Transmembrane helix</keyword>
<dbReference type="GO" id="GO:0031410">
    <property type="term" value="C:cytoplasmic vesicle"/>
    <property type="evidence" value="ECO:0007669"/>
    <property type="project" value="TreeGrafter"/>
</dbReference>
<dbReference type="AlphaFoldDB" id="A0A9W7TUF2"/>
<dbReference type="EMBL" id="JAFHDT010000012">
    <property type="protein sequence ID" value="KAI7802269.1"/>
    <property type="molecule type" value="Genomic_DNA"/>
</dbReference>
<dbReference type="GO" id="GO:0005886">
    <property type="term" value="C:plasma membrane"/>
    <property type="evidence" value="ECO:0007669"/>
    <property type="project" value="TreeGrafter"/>
</dbReference>
<dbReference type="GO" id="GO:0005783">
    <property type="term" value="C:endoplasmic reticulum"/>
    <property type="evidence" value="ECO:0007669"/>
    <property type="project" value="TreeGrafter"/>
</dbReference>
<dbReference type="PANTHER" id="PTHR17597">
    <property type="entry name" value="MEMBRANE PROTEIN MLC1"/>
    <property type="match status" value="1"/>
</dbReference>
<feature type="transmembrane region" description="Helical" evidence="1">
    <location>
        <begin position="134"/>
        <end position="151"/>
    </location>
</feature>
<gene>
    <name evidence="2" type="ORF">IRJ41_005481</name>
</gene>
<organism evidence="2 3">
    <name type="scientific">Triplophysa rosa</name>
    <name type="common">Cave loach</name>
    <dbReference type="NCBI Taxonomy" id="992332"/>
    <lineage>
        <taxon>Eukaryota</taxon>
        <taxon>Metazoa</taxon>
        <taxon>Chordata</taxon>
        <taxon>Craniata</taxon>
        <taxon>Vertebrata</taxon>
        <taxon>Euteleostomi</taxon>
        <taxon>Actinopterygii</taxon>
        <taxon>Neopterygii</taxon>
        <taxon>Teleostei</taxon>
        <taxon>Ostariophysi</taxon>
        <taxon>Cypriniformes</taxon>
        <taxon>Nemacheilidae</taxon>
        <taxon>Triplophysa</taxon>
    </lineage>
</organism>
<keyword evidence="1" id="KW-0812">Transmembrane</keyword>
<evidence type="ECO:0000313" key="2">
    <source>
        <dbReference type="EMBL" id="KAI7802269.1"/>
    </source>
</evidence>
<reference evidence="2" key="1">
    <citation type="submission" date="2021-02" db="EMBL/GenBank/DDBJ databases">
        <title>Comparative genomics reveals that relaxation of natural selection precedes convergent phenotypic evolution of cavefish.</title>
        <authorList>
            <person name="Peng Z."/>
        </authorList>
    </citation>
    <scope>NUCLEOTIDE SEQUENCE</scope>
    <source>
        <tissue evidence="2">Muscle</tissue>
    </source>
</reference>
<keyword evidence="3" id="KW-1185">Reference proteome</keyword>
<proteinExistence type="predicted"/>
<keyword evidence="1" id="KW-0472">Membrane</keyword>
<name>A0A9W7TUF2_TRIRA</name>
<comment type="caution">
    <text evidence="2">The sequence shown here is derived from an EMBL/GenBank/DDBJ whole genome shotgun (WGS) entry which is preliminary data.</text>
</comment>
<dbReference type="Proteomes" id="UP001059041">
    <property type="component" value="Linkage Group LG12"/>
</dbReference>
<feature type="transmembrane region" description="Helical" evidence="1">
    <location>
        <begin position="323"/>
        <end position="344"/>
    </location>
</feature>
<dbReference type="GO" id="GO:0047484">
    <property type="term" value="P:regulation of response to osmotic stress"/>
    <property type="evidence" value="ECO:0007669"/>
    <property type="project" value="TreeGrafter"/>
</dbReference>
<feature type="transmembrane region" description="Helical" evidence="1">
    <location>
        <begin position="163"/>
        <end position="185"/>
    </location>
</feature>